<dbReference type="AlphaFoldDB" id="A0A842CS56"/>
<organism evidence="1 2">
    <name type="scientific">Listeria booriae</name>
    <dbReference type="NCBI Taxonomy" id="1552123"/>
    <lineage>
        <taxon>Bacteria</taxon>
        <taxon>Bacillati</taxon>
        <taxon>Bacillota</taxon>
        <taxon>Bacilli</taxon>
        <taxon>Bacillales</taxon>
        <taxon>Listeriaceae</taxon>
        <taxon>Listeria</taxon>
    </lineage>
</organism>
<dbReference type="Proteomes" id="UP000546806">
    <property type="component" value="Unassembled WGS sequence"/>
</dbReference>
<reference evidence="1 2" key="1">
    <citation type="submission" date="2020-03" db="EMBL/GenBank/DDBJ databases">
        <title>Soil Listeria distribution.</title>
        <authorList>
            <person name="Liao J."/>
            <person name="Wiedmann M."/>
        </authorList>
    </citation>
    <scope>NUCLEOTIDE SEQUENCE [LARGE SCALE GENOMIC DNA]</scope>
    <source>
        <strain evidence="1 2">FSL L7-0435</strain>
    </source>
</reference>
<dbReference type="InterPro" id="IPR048813">
    <property type="entry name" value="GP7-like"/>
</dbReference>
<gene>
    <name evidence="1" type="ORF">HCA78_12745</name>
</gene>
<comment type="caution">
    <text evidence="1">The sequence shown here is derived from an EMBL/GenBank/DDBJ whole genome shotgun (WGS) entry which is preliminary data.</text>
</comment>
<dbReference type="EMBL" id="JAARWW010000005">
    <property type="protein sequence ID" value="MBC2004645.1"/>
    <property type="molecule type" value="Genomic_DNA"/>
</dbReference>
<name>A0A842CS56_9LIST</name>
<sequence length="329" mass="35757">MPVTLEQAKVAMNDAMDLTVIDEFRRASFLMDQLTFDDTVSPGTGGSNLVYGYQFLKTPAVAGFREINKEYEAQEADREDKSVKLKIFGGAFEIDRVIQSTSGQLNEAEFQMKQKIAAATNMFHYNVINGDEGKDSKMFNGLNKMLTGTSTEIGTKEVIDLTNIVQDKFMLLDALDEFLAELDGKPTMLMGNNKLITKIKGQARRAGYLTASEDAFGRKIESYDGIPLVDLGYFAKVDGNNVTTTSVVEIVDRTVDGTAMTGLTDLFAVNLGLDGFHGATPAGNGSGIRTFLPDFNTPGAVKKGEVEMVAGLVLKASRKAGVLRNIKVK</sequence>
<evidence type="ECO:0000313" key="1">
    <source>
        <dbReference type="EMBL" id="MBC2004645.1"/>
    </source>
</evidence>
<protein>
    <submittedName>
        <fullName evidence="1">Phage capsid protein</fullName>
    </submittedName>
</protein>
<accession>A0A842CS56</accession>
<dbReference type="NCBIfam" id="NF045672">
    <property type="entry name" value="MCP_gp7_epsi_15"/>
    <property type="match status" value="1"/>
</dbReference>
<evidence type="ECO:0000313" key="2">
    <source>
        <dbReference type="Proteomes" id="UP000546806"/>
    </source>
</evidence>
<proteinExistence type="predicted"/>
<dbReference type="RefSeq" id="WP_185533654.1">
    <property type="nucleotide sequence ID" value="NZ_JAARWW010000005.1"/>
</dbReference>